<dbReference type="InterPro" id="IPR044153">
    <property type="entry name" value="PIN_Pae0151-like"/>
</dbReference>
<protein>
    <recommendedName>
        <fullName evidence="6">Ribonuclease VapC</fullName>
        <shortName evidence="6">RNase VapC</shortName>
        <ecNumber evidence="6">3.1.-.-</ecNumber>
    </recommendedName>
    <alternativeName>
        <fullName evidence="6">Toxin VapC</fullName>
    </alternativeName>
</protein>
<evidence type="ECO:0000256" key="5">
    <source>
        <dbReference type="ARBA" id="ARBA00022842"/>
    </source>
</evidence>
<dbReference type="PANTHER" id="PTHR35901:SF1">
    <property type="entry name" value="EXONUCLEASE VAPC9"/>
    <property type="match status" value="1"/>
</dbReference>
<keyword evidence="4 6" id="KW-0378">Hydrolase</keyword>
<dbReference type="Proteomes" id="UP001348098">
    <property type="component" value="Unassembled WGS sequence"/>
</dbReference>
<dbReference type="EMBL" id="JAYKYQ010000001">
    <property type="protein sequence ID" value="MEB3509022.1"/>
    <property type="molecule type" value="Genomic_DNA"/>
</dbReference>
<dbReference type="InterPro" id="IPR002716">
    <property type="entry name" value="PIN_dom"/>
</dbReference>
<dbReference type="CDD" id="cd09873">
    <property type="entry name" value="PIN_Pae0151-like"/>
    <property type="match status" value="1"/>
</dbReference>
<comment type="caution">
    <text evidence="8">The sequence shown here is derived from an EMBL/GenBank/DDBJ whole genome shotgun (WGS) entry which is preliminary data.</text>
</comment>
<name>A0ABU6ANJ7_9NOCA</name>
<keyword evidence="5 6" id="KW-0460">Magnesium</keyword>
<comment type="similarity">
    <text evidence="6">Belongs to the PINc/VapC protein family.</text>
</comment>
<evidence type="ECO:0000256" key="4">
    <source>
        <dbReference type="ARBA" id="ARBA00022801"/>
    </source>
</evidence>
<feature type="binding site" evidence="6">
    <location>
        <position position="99"/>
    </location>
    <ligand>
        <name>Mg(2+)</name>
        <dbReference type="ChEBI" id="CHEBI:18420"/>
    </ligand>
</feature>
<evidence type="ECO:0000256" key="2">
    <source>
        <dbReference type="ARBA" id="ARBA00022722"/>
    </source>
</evidence>
<dbReference type="InterPro" id="IPR051619">
    <property type="entry name" value="TypeII_TA_RNase_PINc/VapC"/>
</dbReference>
<keyword evidence="6" id="KW-0800">Toxin</keyword>
<dbReference type="Pfam" id="PF01850">
    <property type="entry name" value="PIN"/>
    <property type="match status" value="1"/>
</dbReference>
<dbReference type="RefSeq" id="WP_323124453.1">
    <property type="nucleotide sequence ID" value="NZ_JAYESH010000011.1"/>
</dbReference>
<evidence type="ECO:0000313" key="8">
    <source>
        <dbReference type="EMBL" id="MEB3509022.1"/>
    </source>
</evidence>
<comment type="function">
    <text evidence="6">Toxic component of a toxin-antitoxin (TA) system. An RNase.</text>
</comment>
<proteinExistence type="inferred from homology"/>
<dbReference type="PANTHER" id="PTHR35901">
    <property type="entry name" value="RIBONUCLEASE VAPC3"/>
    <property type="match status" value="1"/>
</dbReference>
<dbReference type="EC" id="3.1.-.-" evidence="6"/>
<evidence type="ECO:0000256" key="6">
    <source>
        <dbReference type="HAMAP-Rule" id="MF_00265"/>
    </source>
</evidence>
<comment type="cofactor">
    <cofactor evidence="6">
        <name>Mg(2+)</name>
        <dbReference type="ChEBI" id="CHEBI:18420"/>
    </cofactor>
</comment>
<organism evidence="8 9">
    <name type="scientific">Nocardia implantans</name>
    <dbReference type="NCBI Taxonomy" id="3108168"/>
    <lineage>
        <taxon>Bacteria</taxon>
        <taxon>Bacillati</taxon>
        <taxon>Actinomycetota</taxon>
        <taxon>Actinomycetes</taxon>
        <taxon>Mycobacteriales</taxon>
        <taxon>Nocardiaceae</taxon>
        <taxon>Nocardia</taxon>
    </lineage>
</organism>
<feature type="domain" description="PIN" evidence="7">
    <location>
        <begin position="7"/>
        <end position="124"/>
    </location>
</feature>
<evidence type="ECO:0000256" key="1">
    <source>
        <dbReference type="ARBA" id="ARBA00022649"/>
    </source>
</evidence>
<keyword evidence="1 6" id="KW-1277">Toxin-antitoxin system</keyword>
<feature type="binding site" evidence="6">
    <location>
        <position position="10"/>
    </location>
    <ligand>
        <name>Mg(2+)</name>
        <dbReference type="ChEBI" id="CHEBI:18420"/>
    </ligand>
</feature>
<evidence type="ECO:0000256" key="3">
    <source>
        <dbReference type="ARBA" id="ARBA00022723"/>
    </source>
</evidence>
<gene>
    <name evidence="6" type="primary">vapC</name>
    <name evidence="8" type="ORF">U3653_03205</name>
</gene>
<evidence type="ECO:0000259" key="7">
    <source>
        <dbReference type="Pfam" id="PF01850"/>
    </source>
</evidence>
<dbReference type="InterPro" id="IPR029060">
    <property type="entry name" value="PIN-like_dom_sf"/>
</dbReference>
<accession>A0ABU6ANJ7</accession>
<dbReference type="HAMAP" id="MF_00265">
    <property type="entry name" value="VapC_Nob1"/>
    <property type="match status" value="1"/>
</dbReference>
<evidence type="ECO:0000313" key="9">
    <source>
        <dbReference type="Proteomes" id="UP001348098"/>
    </source>
</evidence>
<keyword evidence="2 6" id="KW-0540">Nuclease</keyword>
<keyword evidence="3 6" id="KW-0479">Metal-binding</keyword>
<dbReference type="InterPro" id="IPR022907">
    <property type="entry name" value="VapC_family"/>
</dbReference>
<sequence>MTSSEQIVLDASAMVDILVRNDRTAAVIERITPTVMHVPAHFDAEVLSALGRLNRAGDLTDTDVETALSRLAGAPLTRHPLMNLTKGAWARRAAIRLTDALYVELAEQLDLPLITTDGRLARAASRAEDIRGMAERRE</sequence>
<dbReference type="SUPFAM" id="SSF88723">
    <property type="entry name" value="PIN domain-like"/>
    <property type="match status" value="1"/>
</dbReference>
<dbReference type="Gene3D" id="3.40.50.1010">
    <property type="entry name" value="5'-nuclease"/>
    <property type="match status" value="1"/>
</dbReference>
<reference evidence="8 9" key="1">
    <citation type="submission" date="2023-12" db="EMBL/GenBank/DDBJ databases">
        <title>novel species in genus Nocarida.</title>
        <authorList>
            <person name="Li Z."/>
        </authorList>
    </citation>
    <scope>NUCLEOTIDE SEQUENCE [LARGE SCALE GENOMIC DNA]</scope>
    <source>
        <strain evidence="8 9">CDC186</strain>
    </source>
</reference>
<keyword evidence="9" id="KW-1185">Reference proteome</keyword>